<evidence type="ECO:0000256" key="2">
    <source>
        <dbReference type="ARBA" id="ARBA00022692"/>
    </source>
</evidence>
<dbReference type="PANTHER" id="PTHR11827">
    <property type="entry name" value="SOLUTE CARRIER FAMILY 12, CATION COTRANSPORTERS"/>
    <property type="match status" value="1"/>
</dbReference>
<dbReference type="Pfam" id="PF00324">
    <property type="entry name" value="AA_permease"/>
    <property type="match status" value="1"/>
</dbReference>
<feature type="transmembrane region" description="Helical" evidence="5">
    <location>
        <begin position="312"/>
        <end position="330"/>
    </location>
</feature>
<feature type="transmembrane region" description="Helical" evidence="5">
    <location>
        <begin position="215"/>
        <end position="239"/>
    </location>
</feature>
<dbReference type="InterPro" id="IPR004841">
    <property type="entry name" value="AA-permease/SLC12A_dom"/>
</dbReference>
<feature type="transmembrane region" description="Helical" evidence="5">
    <location>
        <begin position="82"/>
        <end position="109"/>
    </location>
</feature>
<reference evidence="9" key="1">
    <citation type="submission" date="2018-05" db="EMBL/GenBank/DDBJ databases">
        <authorList>
            <person name="Lanie J.A."/>
            <person name="Ng W.-L."/>
            <person name="Kazmierczak K.M."/>
            <person name="Andrzejewski T.M."/>
            <person name="Davidsen T.M."/>
            <person name="Wayne K.J."/>
            <person name="Tettelin H."/>
            <person name="Glass J.I."/>
            <person name="Rusch D."/>
            <person name="Podicherti R."/>
            <person name="Tsui H.-C.T."/>
            <person name="Winkler M.E."/>
        </authorList>
    </citation>
    <scope>NUCLEOTIDE SEQUENCE</scope>
</reference>
<feature type="domain" description="Amino acid permease/ SLC12A" evidence="6">
    <location>
        <begin position="13"/>
        <end position="418"/>
    </location>
</feature>
<organism evidence="9">
    <name type="scientific">marine metagenome</name>
    <dbReference type="NCBI Taxonomy" id="408172"/>
    <lineage>
        <taxon>unclassified sequences</taxon>
        <taxon>metagenomes</taxon>
        <taxon>ecological metagenomes</taxon>
    </lineage>
</organism>
<dbReference type="Pfam" id="PF21555">
    <property type="entry name" value="CCC_C_1st_pro"/>
    <property type="match status" value="1"/>
</dbReference>
<evidence type="ECO:0000313" key="9">
    <source>
        <dbReference type="EMBL" id="SUZ95464.1"/>
    </source>
</evidence>
<evidence type="ECO:0000256" key="1">
    <source>
        <dbReference type="ARBA" id="ARBA00004141"/>
    </source>
</evidence>
<dbReference type="AlphaFoldDB" id="A0A381RW89"/>
<feature type="transmembrane region" description="Helical" evidence="5">
    <location>
        <begin position="12"/>
        <end position="32"/>
    </location>
</feature>
<protein>
    <submittedName>
        <fullName evidence="9">Uncharacterized protein</fullName>
    </submittedName>
</protein>
<keyword evidence="4 5" id="KW-0472">Membrane</keyword>
<gene>
    <name evidence="9" type="ORF">METZ01_LOCUS48318</name>
</gene>
<feature type="domain" description="Prokaryotic cation-chloride cotransporter first C-terminal subdomain" evidence="8">
    <location>
        <begin position="509"/>
        <end position="601"/>
    </location>
</feature>
<evidence type="ECO:0000259" key="6">
    <source>
        <dbReference type="Pfam" id="PF00324"/>
    </source>
</evidence>
<feature type="transmembrane region" description="Helical" evidence="5">
    <location>
        <begin position="391"/>
        <end position="408"/>
    </location>
</feature>
<dbReference type="InterPro" id="IPR048753">
    <property type="entry name" value="CCC_C_1st_subdom"/>
</dbReference>
<feature type="domain" description="Prokaryotic cation-chloride cotransporter second C-terminal subdomain" evidence="7">
    <location>
        <begin position="606"/>
        <end position="729"/>
    </location>
</feature>
<dbReference type="InterPro" id="IPR004842">
    <property type="entry name" value="SLC12A_fam"/>
</dbReference>
<evidence type="ECO:0000259" key="8">
    <source>
        <dbReference type="Pfam" id="PF21555"/>
    </source>
</evidence>
<feature type="transmembrane region" description="Helical" evidence="5">
    <location>
        <begin position="184"/>
        <end position="203"/>
    </location>
</feature>
<evidence type="ECO:0000256" key="5">
    <source>
        <dbReference type="SAM" id="Phobius"/>
    </source>
</evidence>
<name>A0A381RW89_9ZZZZ</name>
<accession>A0A381RW89</accession>
<evidence type="ECO:0000256" key="3">
    <source>
        <dbReference type="ARBA" id="ARBA00022989"/>
    </source>
</evidence>
<keyword evidence="2 5" id="KW-0812">Transmembrane</keyword>
<evidence type="ECO:0000259" key="7">
    <source>
        <dbReference type="Pfam" id="PF21554"/>
    </source>
</evidence>
<feature type="transmembrane region" description="Helical" evidence="5">
    <location>
        <begin position="38"/>
        <end position="61"/>
    </location>
</feature>
<sequence length="730" mass="79470">MAASKKFGTFEGVFTPTILTILGAIMYLRLGWVVGNAGFGGALVIILLAKLVTVTTGLAIASMASNIKIGPGGSYAIISRSLGLEIGGAVGIPLYFSQALGGAMYIIGFTEAWTAIFPHHLPLNVAGIVLAFLLIISLISAKVAMKFQYLIMVLISLSLVSFFLGKGDGAGQMLLWGGFESAPFWTVFAIFFPAVTGIEAGAAMSGDLKDPKRSLSVGILSAIGISFVVYVALAFWMNFSVLSESLRGSYMVMVDVSKWRTVVFAAVLGATLSSALGSIVGGPRTLMALGQHKVLPFGKFLGSQSKNGEPRIAIFVTGIIIGLGIVFGDLNTIAPLLTMFFLITYGTINLVVFIEKRIGISSYRPTFKVPIIIPFIGFAWCTTAMFLINPLFAGSAIIIIIAVYLVLVRQGHQAPWGDVRSGIFTAIAEWAVRMGARVPSSPKSWKPNLIVPVEKPAAWREKIEFIRNIIFPRGSVRIFSVRILEKGVRHRVGQLVQQILKRTKESEESNKKSEKLENDLTDLIEPLRKEGLLAVSTVIEANHFLHGISVVTQSLKGMPLPPNVMFLSMSDNPEKDDRLEQLISMAMREELGIIVLNHYPERGFGREEDINMWLRSGSPNRNLSILTAIQLEKNWNGNLKLLKIVENEEEISKAKIGLEAIARRGRLPLDCEKIVLRGTFPDGVKNGPTADINIFGISDEISVKEMHTITLKAETTCLFIRDSGQESALA</sequence>
<dbReference type="Gene3D" id="1.20.1740.10">
    <property type="entry name" value="Amino acid/polyamine transporter I"/>
    <property type="match status" value="1"/>
</dbReference>
<dbReference type="Pfam" id="PF21554">
    <property type="entry name" value="CCC_C_2nd_pro"/>
    <property type="match status" value="1"/>
</dbReference>
<evidence type="ECO:0000256" key="4">
    <source>
        <dbReference type="ARBA" id="ARBA00023136"/>
    </source>
</evidence>
<feature type="transmembrane region" description="Helical" evidence="5">
    <location>
        <begin position="121"/>
        <end position="140"/>
    </location>
</feature>
<feature type="transmembrane region" description="Helical" evidence="5">
    <location>
        <begin position="147"/>
        <end position="164"/>
    </location>
</feature>
<feature type="transmembrane region" description="Helical" evidence="5">
    <location>
        <begin position="259"/>
        <end position="280"/>
    </location>
</feature>
<feature type="transmembrane region" description="Helical" evidence="5">
    <location>
        <begin position="336"/>
        <end position="354"/>
    </location>
</feature>
<dbReference type="InterPro" id="IPR048752">
    <property type="entry name" value="CCC_C_2nd_subdom"/>
</dbReference>
<comment type="subcellular location">
    <subcellularLocation>
        <location evidence="1">Membrane</location>
        <topology evidence="1">Multi-pass membrane protein</topology>
    </subcellularLocation>
</comment>
<dbReference type="PANTHER" id="PTHR11827:SF72">
    <property type="entry name" value="GH08340P"/>
    <property type="match status" value="1"/>
</dbReference>
<keyword evidence="3 5" id="KW-1133">Transmembrane helix</keyword>
<dbReference type="GO" id="GO:0016020">
    <property type="term" value="C:membrane"/>
    <property type="evidence" value="ECO:0007669"/>
    <property type="project" value="UniProtKB-SubCell"/>
</dbReference>
<dbReference type="GO" id="GO:0015377">
    <property type="term" value="F:chloride:monoatomic cation symporter activity"/>
    <property type="evidence" value="ECO:0007669"/>
    <property type="project" value="InterPro"/>
</dbReference>
<proteinExistence type="predicted"/>
<dbReference type="EMBL" id="UINC01002327">
    <property type="protein sequence ID" value="SUZ95464.1"/>
    <property type="molecule type" value="Genomic_DNA"/>
</dbReference>